<dbReference type="Gene3D" id="1.10.10.10">
    <property type="entry name" value="Winged helix-like DNA-binding domain superfamily/Winged helix DNA-binding domain"/>
    <property type="match status" value="1"/>
</dbReference>
<dbReference type="AlphaFoldDB" id="A0A0R1Z0X2"/>
<dbReference type="InterPro" id="IPR000835">
    <property type="entry name" value="HTH_MarR-typ"/>
</dbReference>
<evidence type="ECO:0000313" key="3">
    <source>
        <dbReference type="Proteomes" id="UP000051010"/>
    </source>
</evidence>
<evidence type="ECO:0000259" key="1">
    <source>
        <dbReference type="PROSITE" id="PS50995"/>
    </source>
</evidence>
<protein>
    <submittedName>
        <fullName evidence="2">Transcriptional regulator, MarR family</fullName>
    </submittedName>
</protein>
<comment type="caution">
    <text evidence="2">The sequence shown here is derived from an EMBL/GenBank/DDBJ whole genome shotgun (WGS) entry which is preliminary data.</text>
</comment>
<dbReference type="InterPro" id="IPR036388">
    <property type="entry name" value="WH-like_DNA-bd_sf"/>
</dbReference>
<proteinExistence type="predicted"/>
<organism evidence="2 3">
    <name type="scientific">Lentilactobacillus parafarraginis DSM 18390 = JCM 14109</name>
    <dbReference type="NCBI Taxonomy" id="1423786"/>
    <lineage>
        <taxon>Bacteria</taxon>
        <taxon>Bacillati</taxon>
        <taxon>Bacillota</taxon>
        <taxon>Bacilli</taxon>
        <taxon>Lactobacillales</taxon>
        <taxon>Lactobacillaceae</taxon>
        <taxon>Lentilactobacillus</taxon>
    </lineage>
</organism>
<dbReference type="Pfam" id="PF12802">
    <property type="entry name" value="MarR_2"/>
    <property type="match status" value="1"/>
</dbReference>
<name>A0A0R1Z0X2_9LACO</name>
<dbReference type="GO" id="GO:0003700">
    <property type="term" value="F:DNA-binding transcription factor activity"/>
    <property type="evidence" value="ECO:0007669"/>
    <property type="project" value="InterPro"/>
</dbReference>
<dbReference type="Proteomes" id="UP000051010">
    <property type="component" value="Unassembled WGS sequence"/>
</dbReference>
<dbReference type="InterPro" id="IPR036390">
    <property type="entry name" value="WH_DNA-bd_sf"/>
</dbReference>
<dbReference type="SMART" id="SM00347">
    <property type="entry name" value="HTH_MARR"/>
    <property type="match status" value="1"/>
</dbReference>
<dbReference type="SUPFAM" id="SSF46785">
    <property type="entry name" value="Winged helix' DNA-binding domain"/>
    <property type="match status" value="1"/>
</dbReference>
<sequence length="146" mass="16904">MSIIDQKQRDLLKQMIFLNRGIRRTERRLLRKYARQHGLAPNELLLIDTLADFPNNSIMGLADILELNKSTVSTIAKQLINKHLVSQEIDPANHSRFRLNVTSRGRQLAEGIYDAYLTELNTVFSLDQLDLNRIKDVLTIIHKRID</sequence>
<dbReference type="PROSITE" id="PS50995">
    <property type="entry name" value="HTH_MARR_2"/>
    <property type="match status" value="1"/>
</dbReference>
<dbReference type="PATRIC" id="fig|1423786.4.peg.128"/>
<feature type="domain" description="HTH marR-type" evidence="1">
    <location>
        <begin position="8"/>
        <end position="143"/>
    </location>
</feature>
<dbReference type="EMBL" id="AZFZ01000010">
    <property type="protein sequence ID" value="KRM44675.1"/>
    <property type="molecule type" value="Genomic_DNA"/>
</dbReference>
<accession>A0A0R1Z0X2</accession>
<reference evidence="2 3" key="1">
    <citation type="journal article" date="2015" name="Genome Announc.">
        <title>Expanding the biotechnology potential of lactobacilli through comparative genomics of 213 strains and associated genera.</title>
        <authorList>
            <person name="Sun Z."/>
            <person name="Harris H.M."/>
            <person name="McCann A."/>
            <person name="Guo C."/>
            <person name="Argimon S."/>
            <person name="Zhang W."/>
            <person name="Yang X."/>
            <person name="Jeffery I.B."/>
            <person name="Cooney J.C."/>
            <person name="Kagawa T.F."/>
            <person name="Liu W."/>
            <person name="Song Y."/>
            <person name="Salvetti E."/>
            <person name="Wrobel A."/>
            <person name="Rasinkangas P."/>
            <person name="Parkhill J."/>
            <person name="Rea M.C."/>
            <person name="O'Sullivan O."/>
            <person name="Ritari J."/>
            <person name="Douillard F.P."/>
            <person name="Paul Ross R."/>
            <person name="Yang R."/>
            <person name="Briner A.E."/>
            <person name="Felis G.E."/>
            <person name="de Vos W.M."/>
            <person name="Barrangou R."/>
            <person name="Klaenhammer T.R."/>
            <person name="Caufield P.W."/>
            <person name="Cui Y."/>
            <person name="Zhang H."/>
            <person name="O'Toole P.W."/>
        </authorList>
    </citation>
    <scope>NUCLEOTIDE SEQUENCE [LARGE SCALE GENOMIC DNA]</scope>
    <source>
        <strain evidence="2 3">DSM 18390</strain>
    </source>
</reference>
<evidence type="ECO:0000313" key="2">
    <source>
        <dbReference type="EMBL" id="KRM44675.1"/>
    </source>
</evidence>
<gene>
    <name evidence="2" type="ORF">FD47_GL000129</name>
</gene>